<dbReference type="Pfam" id="PF04773">
    <property type="entry name" value="FecR"/>
    <property type="match status" value="1"/>
</dbReference>
<dbReference type="InterPro" id="IPR012373">
    <property type="entry name" value="Ferrdict_sens_TM"/>
</dbReference>
<dbReference type="PANTHER" id="PTHR30273">
    <property type="entry name" value="PERIPLASMIC SIGNAL SENSOR AND SIGMA FACTOR ACTIVATOR FECR-RELATED"/>
    <property type="match status" value="1"/>
</dbReference>
<evidence type="ECO:0000313" key="5">
    <source>
        <dbReference type="Proteomes" id="UP000663935"/>
    </source>
</evidence>
<feature type="domain" description="Protein FecR C-terminal" evidence="3">
    <location>
        <begin position="321"/>
        <end position="390"/>
    </location>
</feature>
<evidence type="ECO:0000259" key="3">
    <source>
        <dbReference type="Pfam" id="PF16344"/>
    </source>
</evidence>
<keyword evidence="1" id="KW-0472">Membrane</keyword>
<evidence type="ECO:0000313" key="4">
    <source>
        <dbReference type="EMBL" id="QTD38581.1"/>
    </source>
</evidence>
<dbReference type="Pfam" id="PF16344">
    <property type="entry name" value="FecR_C"/>
    <property type="match status" value="1"/>
</dbReference>
<reference evidence="4 5" key="1">
    <citation type="submission" date="2021-03" db="EMBL/GenBank/DDBJ databases">
        <title>Complete genome of Polaribacter_sp.G4M1.</title>
        <authorList>
            <person name="Jeong S.W."/>
            <person name="Bae J.W."/>
        </authorList>
    </citation>
    <scope>NUCLEOTIDE SEQUENCE [LARGE SCALE GENOMIC DNA]</scope>
    <source>
        <strain evidence="4 5">G4M1</strain>
    </source>
</reference>
<organism evidence="4 5">
    <name type="scientific">Polaribacter batillariae</name>
    <dbReference type="NCBI Taxonomy" id="2808900"/>
    <lineage>
        <taxon>Bacteria</taxon>
        <taxon>Pseudomonadati</taxon>
        <taxon>Bacteroidota</taxon>
        <taxon>Flavobacteriia</taxon>
        <taxon>Flavobacteriales</taxon>
        <taxon>Flavobacteriaceae</taxon>
    </lineage>
</organism>
<feature type="domain" description="FecR protein" evidence="2">
    <location>
        <begin position="189"/>
        <end position="277"/>
    </location>
</feature>
<dbReference type="PANTHER" id="PTHR30273:SF2">
    <property type="entry name" value="PROTEIN FECR"/>
    <property type="match status" value="1"/>
</dbReference>
<evidence type="ECO:0000259" key="2">
    <source>
        <dbReference type="Pfam" id="PF04773"/>
    </source>
</evidence>
<keyword evidence="5" id="KW-1185">Reference proteome</keyword>
<sequence length="391" mass="45185">MKGILKISKLIIKKKLKIITAQEKIALKQQYKEHPFSKKIDFEKVVDRLSEYETINKEQAWENILLKREAIQKKNKKTKSIVKKNWFKFAIAAMFVGILAASYFYKNQSFNITTEKNISKYIDTIIPGSNKATLTLANGTSIQLKKGASFSTKNANSNGEKLVYKPNKQEVTEIAYHYLTIPRGGNFFLELSDGTKVWLNSETQLKYPVTFLDGKIRKVELMYGEAYFVVSPSTQHKGVKFKVINSAQEINVLGTEFNLKAYKDETNIYTTLVEGKISIDVNDKEQQLTPNQQLNYNLITNTLTTKKVDVYNEISWKDGLFSFDNKSIKEMMKVLSRWYDVDIIIKNKKIENEEFIGVLRKQQQIEDILNSIKNFGTIKNFKIMDKKIILE</sequence>
<name>A0ABX7SZZ9_9FLAO</name>
<keyword evidence="1" id="KW-0812">Transmembrane</keyword>
<dbReference type="Gene3D" id="3.55.50.30">
    <property type="match status" value="1"/>
</dbReference>
<dbReference type="InterPro" id="IPR006860">
    <property type="entry name" value="FecR"/>
</dbReference>
<dbReference type="EMBL" id="CP071795">
    <property type="protein sequence ID" value="QTD38581.1"/>
    <property type="molecule type" value="Genomic_DNA"/>
</dbReference>
<proteinExistence type="predicted"/>
<feature type="transmembrane region" description="Helical" evidence="1">
    <location>
        <begin position="86"/>
        <end position="105"/>
    </location>
</feature>
<dbReference type="Proteomes" id="UP000663935">
    <property type="component" value="Chromosome"/>
</dbReference>
<dbReference type="Gene3D" id="2.60.120.1440">
    <property type="match status" value="1"/>
</dbReference>
<dbReference type="InterPro" id="IPR032508">
    <property type="entry name" value="FecR_C"/>
</dbReference>
<gene>
    <name evidence="4" type="ORF">JL193_04685</name>
</gene>
<accession>A0ABX7SZZ9</accession>
<keyword evidence="1" id="KW-1133">Transmembrane helix</keyword>
<dbReference type="RefSeq" id="WP_207972709.1">
    <property type="nucleotide sequence ID" value="NZ_CP071795.1"/>
</dbReference>
<evidence type="ECO:0000256" key="1">
    <source>
        <dbReference type="SAM" id="Phobius"/>
    </source>
</evidence>
<protein>
    <submittedName>
        <fullName evidence="4">FecR family protein</fullName>
    </submittedName>
</protein>